<name>A0A6J5N3S5_9CAUD</name>
<dbReference type="EMBL" id="LR796554">
    <property type="protein sequence ID" value="CAB4151993.1"/>
    <property type="molecule type" value="Genomic_DNA"/>
</dbReference>
<dbReference type="EMBL" id="LR796322">
    <property type="protein sequence ID" value="CAB4136391.1"/>
    <property type="molecule type" value="Genomic_DNA"/>
</dbReference>
<evidence type="ECO:0000313" key="2">
    <source>
        <dbReference type="EMBL" id="CAB4151993.1"/>
    </source>
</evidence>
<reference evidence="2" key="1">
    <citation type="submission" date="2020-04" db="EMBL/GenBank/DDBJ databases">
        <authorList>
            <person name="Chiriac C."/>
            <person name="Salcher M."/>
            <person name="Ghai R."/>
            <person name="Kavagutti S V."/>
        </authorList>
    </citation>
    <scope>NUCLEOTIDE SEQUENCE</scope>
</reference>
<gene>
    <name evidence="1" type="ORF">UFOVP304_17</name>
    <name evidence="2" type="ORF">UFOVP584_44</name>
</gene>
<evidence type="ECO:0000313" key="1">
    <source>
        <dbReference type="EMBL" id="CAB4136391.1"/>
    </source>
</evidence>
<sequence length="58" mass="6829">MTPKQRILIVIKYYYLRGYNSERVNKVYKNILSKCKSCGQSNRVHKLSCASKKIILHI</sequence>
<protein>
    <submittedName>
        <fullName evidence="2">Uncharacterized protein</fullName>
    </submittedName>
</protein>
<organism evidence="2">
    <name type="scientific">uncultured Caudovirales phage</name>
    <dbReference type="NCBI Taxonomy" id="2100421"/>
    <lineage>
        <taxon>Viruses</taxon>
        <taxon>Duplodnaviria</taxon>
        <taxon>Heunggongvirae</taxon>
        <taxon>Uroviricota</taxon>
        <taxon>Caudoviricetes</taxon>
        <taxon>Peduoviridae</taxon>
        <taxon>Maltschvirus</taxon>
        <taxon>Maltschvirus maltsch</taxon>
    </lineage>
</organism>
<proteinExistence type="predicted"/>
<accession>A0A6J5N3S5</accession>